<dbReference type="InterPro" id="IPR003156">
    <property type="entry name" value="DHHA1_dom"/>
</dbReference>
<sequence>MTGMNDATPSYPQAVQAVAERLRAHPGPIVVLSHENPDGDALGSVLGLTRALRALGREVTAPMEIPRYLRFLVEKGEIVPALSEWPQGALAAVLDVDNNDPARVAGADLTAFDGPVVNIDHHGTNRRQADALLVDPSLPATAMMVADVVDALGTPWSEAIATPLMLGLNTDTGSFRYDSVTPQTFESAARLLAHGARLGWINDNLNQNSRSYYLLLREVLSTMEFLHGGRVVLARVDDAMLARAGSTWEDVESYVNLLRGAEGSVLAVMVKDYGDRLKLSLRSRGGVSAQNIAVALGGGGHVPAAGATLTGPYAEARERLDAAVTAELERVGLGG</sequence>
<feature type="domain" description="DHHA1" evidence="2">
    <location>
        <begin position="236"/>
        <end position="327"/>
    </location>
</feature>
<evidence type="ECO:0000313" key="3">
    <source>
        <dbReference type="EMBL" id="MPY65484.1"/>
    </source>
</evidence>
<dbReference type="SUPFAM" id="SSF64182">
    <property type="entry name" value="DHH phosphoesterases"/>
    <property type="match status" value="1"/>
</dbReference>
<dbReference type="Pfam" id="PF02272">
    <property type="entry name" value="DHHA1"/>
    <property type="match status" value="1"/>
</dbReference>
<evidence type="ECO:0000313" key="4">
    <source>
        <dbReference type="Proteomes" id="UP000484842"/>
    </source>
</evidence>
<feature type="domain" description="DDH" evidence="1">
    <location>
        <begin position="29"/>
        <end position="167"/>
    </location>
</feature>
<gene>
    <name evidence="3" type="ORF">F8S09_02095</name>
</gene>
<dbReference type="RefSeq" id="WP_152868512.1">
    <property type="nucleotide sequence ID" value="NZ_WBSL01000001.1"/>
</dbReference>
<dbReference type="InterPro" id="IPR001667">
    <property type="entry name" value="DDH_dom"/>
</dbReference>
<dbReference type="Gene3D" id="3.90.1640.10">
    <property type="entry name" value="inorganic pyrophosphatase (n-terminal core)"/>
    <property type="match status" value="1"/>
</dbReference>
<dbReference type="InterPro" id="IPR051319">
    <property type="entry name" value="Oligoribo/pAp-PDE_c-di-AMP_PDE"/>
</dbReference>
<comment type="caution">
    <text evidence="3">The sequence shown here is derived from an EMBL/GenBank/DDBJ whole genome shotgun (WGS) entry which is preliminary data.</text>
</comment>
<keyword evidence="4" id="KW-1185">Reference proteome</keyword>
<evidence type="ECO:0000259" key="2">
    <source>
        <dbReference type="Pfam" id="PF02272"/>
    </source>
</evidence>
<proteinExistence type="predicted"/>
<reference evidence="3 4" key="1">
    <citation type="submission" date="2019-10" db="EMBL/GenBank/DDBJ databases">
        <title>Deinococcus sp. isolated from soil.</title>
        <authorList>
            <person name="Li Y."/>
            <person name="Wang J."/>
        </authorList>
    </citation>
    <scope>NUCLEOTIDE SEQUENCE [LARGE SCALE GENOMIC DNA]</scope>
    <source>
        <strain evidence="3 4">SDU3-2</strain>
    </source>
</reference>
<accession>A0A7X1TQN9</accession>
<dbReference type="EMBL" id="WBSL01000001">
    <property type="protein sequence ID" value="MPY65484.1"/>
    <property type="molecule type" value="Genomic_DNA"/>
</dbReference>
<dbReference type="GO" id="GO:0003676">
    <property type="term" value="F:nucleic acid binding"/>
    <property type="evidence" value="ECO:0007669"/>
    <property type="project" value="InterPro"/>
</dbReference>
<dbReference type="AlphaFoldDB" id="A0A7X1TQN9"/>
<dbReference type="Proteomes" id="UP000484842">
    <property type="component" value="Unassembled WGS sequence"/>
</dbReference>
<dbReference type="InterPro" id="IPR038763">
    <property type="entry name" value="DHH_sf"/>
</dbReference>
<dbReference type="Gene3D" id="3.10.310.30">
    <property type="match status" value="1"/>
</dbReference>
<dbReference type="PANTHER" id="PTHR47618">
    <property type="entry name" value="BIFUNCTIONAL OLIGORIBONUCLEASE AND PAP PHOSPHATASE NRNA"/>
    <property type="match status" value="1"/>
</dbReference>
<evidence type="ECO:0000259" key="1">
    <source>
        <dbReference type="Pfam" id="PF01368"/>
    </source>
</evidence>
<name>A0A7X1TQN9_9DEIO</name>
<dbReference type="Pfam" id="PF01368">
    <property type="entry name" value="DHH"/>
    <property type="match status" value="1"/>
</dbReference>
<organism evidence="3 4">
    <name type="scientific">Deinococcus terrestris</name>
    <dbReference type="NCBI Taxonomy" id="2651870"/>
    <lineage>
        <taxon>Bacteria</taxon>
        <taxon>Thermotogati</taxon>
        <taxon>Deinococcota</taxon>
        <taxon>Deinococci</taxon>
        <taxon>Deinococcales</taxon>
        <taxon>Deinococcaceae</taxon>
        <taxon>Deinococcus</taxon>
    </lineage>
</organism>
<dbReference type="PANTHER" id="PTHR47618:SF1">
    <property type="entry name" value="BIFUNCTIONAL OLIGORIBONUCLEASE AND PAP PHOSPHATASE NRNA"/>
    <property type="match status" value="1"/>
</dbReference>
<protein>
    <submittedName>
        <fullName evidence="3">Bifunctional oligoribonuclease/PAP phosphatase NrnA</fullName>
    </submittedName>
</protein>